<feature type="signal peptide" evidence="1">
    <location>
        <begin position="1"/>
        <end position="28"/>
    </location>
</feature>
<reference evidence="2" key="1">
    <citation type="submission" date="2021-02" db="EMBL/GenBank/DDBJ databases">
        <authorList>
            <person name="Nowell W R."/>
        </authorList>
    </citation>
    <scope>NUCLEOTIDE SEQUENCE</scope>
</reference>
<comment type="caution">
    <text evidence="2">The sequence shown here is derived from an EMBL/GenBank/DDBJ whole genome shotgun (WGS) entry which is preliminary data.</text>
</comment>
<sequence>TNKNSMASVTSMGFLFIVMMALSGSSNGLYSCACYCSGIYSISTGATLSSCTTLICNSACQIVPSCSGSITGVCGAAGIPQAGFVTTLTLALIGYFGRNLVA</sequence>
<proteinExistence type="predicted"/>
<keyword evidence="1" id="KW-0732">Signal</keyword>
<evidence type="ECO:0000256" key="1">
    <source>
        <dbReference type="SAM" id="SignalP"/>
    </source>
</evidence>
<evidence type="ECO:0000313" key="3">
    <source>
        <dbReference type="Proteomes" id="UP000663851"/>
    </source>
</evidence>
<protein>
    <submittedName>
        <fullName evidence="2">Uncharacterized protein</fullName>
    </submittedName>
</protein>
<gene>
    <name evidence="2" type="ORF">HFQ381_LOCUS27631</name>
</gene>
<feature type="chain" id="PRO_5032522352" evidence="1">
    <location>
        <begin position="29"/>
        <end position="102"/>
    </location>
</feature>
<dbReference type="AlphaFoldDB" id="A0A820VBW4"/>
<dbReference type="Proteomes" id="UP000663851">
    <property type="component" value="Unassembled WGS sequence"/>
</dbReference>
<feature type="non-terminal residue" evidence="2">
    <location>
        <position position="1"/>
    </location>
</feature>
<organism evidence="2 3">
    <name type="scientific">Rotaria socialis</name>
    <dbReference type="NCBI Taxonomy" id="392032"/>
    <lineage>
        <taxon>Eukaryota</taxon>
        <taxon>Metazoa</taxon>
        <taxon>Spiralia</taxon>
        <taxon>Gnathifera</taxon>
        <taxon>Rotifera</taxon>
        <taxon>Eurotatoria</taxon>
        <taxon>Bdelloidea</taxon>
        <taxon>Philodinida</taxon>
        <taxon>Philodinidae</taxon>
        <taxon>Rotaria</taxon>
    </lineage>
</organism>
<name>A0A820VBW4_9BILA</name>
<dbReference type="EMBL" id="CAJOBO010003639">
    <property type="protein sequence ID" value="CAF4499061.1"/>
    <property type="molecule type" value="Genomic_DNA"/>
</dbReference>
<evidence type="ECO:0000313" key="2">
    <source>
        <dbReference type="EMBL" id="CAF4499061.1"/>
    </source>
</evidence>
<accession>A0A820VBW4</accession>